<gene>
    <name evidence="1" type="ORF">NPIL_674611</name>
</gene>
<dbReference type="Proteomes" id="UP000887013">
    <property type="component" value="Unassembled WGS sequence"/>
</dbReference>
<accession>A0A8X6UQ28</accession>
<keyword evidence="2" id="KW-1185">Reference proteome</keyword>
<sequence length="100" mass="11543">MDQGNYLLWLCRSVHLLFHCESWVWTDCRSFAIRKPWACGILNLLVEFQHYKPGTSKPHRCSLEPPRPISRSRFKIGGMALLVVWEQAPGDCSSCCLLLH</sequence>
<dbReference type="AlphaFoldDB" id="A0A8X6UQ28"/>
<protein>
    <submittedName>
        <fullName evidence="1">Uncharacterized protein</fullName>
    </submittedName>
</protein>
<evidence type="ECO:0000313" key="1">
    <source>
        <dbReference type="EMBL" id="GFU31868.1"/>
    </source>
</evidence>
<comment type="caution">
    <text evidence="1">The sequence shown here is derived from an EMBL/GenBank/DDBJ whole genome shotgun (WGS) entry which is preliminary data.</text>
</comment>
<dbReference type="EMBL" id="BMAW01083046">
    <property type="protein sequence ID" value="GFU31868.1"/>
    <property type="molecule type" value="Genomic_DNA"/>
</dbReference>
<reference evidence="1" key="1">
    <citation type="submission" date="2020-08" db="EMBL/GenBank/DDBJ databases">
        <title>Multicomponent nature underlies the extraordinary mechanical properties of spider dragline silk.</title>
        <authorList>
            <person name="Kono N."/>
            <person name="Nakamura H."/>
            <person name="Mori M."/>
            <person name="Yoshida Y."/>
            <person name="Ohtoshi R."/>
            <person name="Malay A.D."/>
            <person name="Moran D.A.P."/>
            <person name="Tomita M."/>
            <person name="Numata K."/>
            <person name="Arakawa K."/>
        </authorList>
    </citation>
    <scope>NUCLEOTIDE SEQUENCE</scope>
</reference>
<organism evidence="1 2">
    <name type="scientific">Nephila pilipes</name>
    <name type="common">Giant wood spider</name>
    <name type="synonym">Nephila maculata</name>
    <dbReference type="NCBI Taxonomy" id="299642"/>
    <lineage>
        <taxon>Eukaryota</taxon>
        <taxon>Metazoa</taxon>
        <taxon>Ecdysozoa</taxon>
        <taxon>Arthropoda</taxon>
        <taxon>Chelicerata</taxon>
        <taxon>Arachnida</taxon>
        <taxon>Araneae</taxon>
        <taxon>Araneomorphae</taxon>
        <taxon>Entelegynae</taxon>
        <taxon>Araneoidea</taxon>
        <taxon>Nephilidae</taxon>
        <taxon>Nephila</taxon>
    </lineage>
</organism>
<proteinExistence type="predicted"/>
<name>A0A8X6UQ28_NEPPI</name>
<evidence type="ECO:0000313" key="2">
    <source>
        <dbReference type="Proteomes" id="UP000887013"/>
    </source>
</evidence>